<dbReference type="RefSeq" id="WP_169013123.1">
    <property type="nucleotide sequence ID" value="NZ_JABBJH010000002.1"/>
</dbReference>
<sequence length="124" mass="13831">MTKKEQARTALKQQYVDDLTPLLDTTTDAQRKCVLRILIDKIAYLTVYLEELQKDTLKTGVVVKYDNGGGQTGLRIHPAAQVYTQYSKTLNAALKQLQSFLPADTSTPDALTDFLGTHTVTKKK</sequence>
<name>A0A848EMS6_MEGEL</name>
<protein>
    <recommendedName>
        <fullName evidence="3">P27 family phage terminase small subunit</fullName>
    </recommendedName>
</protein>
<accession>A0A848EMS6</accession>
<dbReference type="Proteomes" id="UP000536773">
    <property type="component" value="Unassembled WGS sequence"/>
</dbReference>
<evidence type="ECO:0008006" key="3">
    <source>
        <dbReference type="Google" id="ProtNLM"/>
    </source>
</evidence>
<dbReference type="AlphaFoldDB" id="A0A848EMS6"/>
<dbReference type="EMBL" id="JABBJH010000002">
    <property type="protein sequence ID" value="NMK38211.1"/>
    <property type="molecule type" value="Genomic_DNA"/>
</dbReference>
<reference evidence="1 2" key="1">
    <citation type="submission" date="2020-04" db="EMBL/GenBank/DDBJ databases">
        <authorList>
            <person name="Hitch T.C.A."/>
            <person name="Wylensek D."/>
            <person name="Clavel T."/>
        </authorList>
    </citation>
    <scope>NUCLEOTIDE SEQUENCE [LARGE SCALE GENOMIC DNA]</scope>
    <source>
        <strain evidence="1 2">WCA-386-APC-2A</strain>
    </source>
</reference>
<evidence type="ECO:0000313" key="1">
    <source>
        <dbReference type="EMBL" id="NMK38211.1"/>
    </source>
</evidence>
<proteinExistence type="predicted"/>
<gene>
    <name evidence="1" type="ORF">HG933_02180</name>
</gene>
<organism evidence="1 2">
    <name type="scientific">Megasphaera elsdenii</name>
    <dbReference type="NCBI Taxonomy" id="907"/>
    <lineage>
        <taxon>Bacteria</taxon>
        <taxon>Bacillati</taxon>
        <taxon>Bacillota</taxon>
        <taxon>Negativicutes</taxon>
        <taxon>Veillonellales</taxon>
        <taxon>Veillonellaceae</taxon>
        <taxon>Megasphaera</taxon>
    </lineage>
</organism>
<evidence type="ECO:0000313" key="2">
    <source>
        <dbReference type="Proteomes" id="UP000536773"/>
    </source>
</evidence>
<comment type="caution">
    <text evidence="1">The sequence shown here is derived from an EMBL/GenBank/DDBJ whole genome shotgun (WGS) entry which is preliminary data.</text>
</comment>